<feature type="domain" description="NAC" evidence="5">
    <location>
        <begin position="72"/>
        <end position="172"/>
    </location>
</feature>
<evidence type="ECO:0000256" key="4">
    <source>
        <dbReference type="ARBA" id="ARBA00023242"/>
    </source>
</evidence>
<dbReference type="EMBL" id="JAUIZM010000007">
    <property type="protein sequence ID" value="KAK1376136.1"/>
    <property type="molecule type" value="Genomic_DNA"/>
</dbReference>
<dbReference type="InterPro" id="IPR003441">
    <property type="entry name" value="NAC-dom"/>
</dbReference>
<keyword evidence="4" id="KW-0539">Nucleus</keyword>
<dbReference type="Proteomes" id="UP001237642">
    <property type="component" value="Unassembled WGS sequence"/>
</dbReference>
<evidence type="ECO:0000259" key="5">
    <source>
        <dbReference type="Pfam" id="PF02365"/>
    </source>
</evidence>
<dbReference type="GO" id="GO:0006355">
    <property type="term" value="P:regulation of DNA-templated transcription"/>
    <property type="evidence" value="ECO:0007669"/>
    <property type="project" value="InterPro"/>
</dbReference>
<keyword evidence="3" id="KW-0804">Transcription</keyword>
<evidence type="ECO:0000256" key="3">
    <source>
        <dbReference type="ARBA" id="ARBA00023163"/>
    </source>
</evidence>
<organism evidence="6 7">
    <name type="scientific">Heracleum sosnowskyi</name>
    <dbReference type="NCBI Taxonomy" id="360622"/>
    <lineage>
        <taxon>Eukaryota</taxon>
        <taxon>Viridiplantae</taxon>
        <taxon>Streptophyta</taxon>
        <taxon>Embryophyta</taxon>
        <taxon>Tracheophyta</taxon>
        <taxon>Spermatophyta</taxon>
        <taxon>Magnoliopsida</taxon>
        <taxon>eudicotyledons</taxon>
        <taxon>Gunneridae</taxon>
        <taxon>Pentapetalae</taxon>
        <taxon>asterids</taxon>
        <taxon>campanulids</taxon>
        <taxon>Apiales</taxon>
        <taxon>Apiaceae</taxon>
        <taxon>Apioideae</taxon>
        <taxon>apioid superclade</taxon>
        <taxon>Tordylieae</taxon>
        <taxon>Tordyliinae</taxon>
        <taxon>Heracleum</taxon>
    </lineage>
</organism>
<evidence type="ECO:0000256" key="1">
    <source>
        <dbReference type="ARBA" id="ARBA00023015"/>
    </source>
</evidence>
<dbReference type="GO" id="GO:0003677">
    <property type="term" value="F:DNA binding"/>
    <property type="evidence" value="ECO:0007669"/>
    <property type="project" value="UniProtKB-KW"/>
</dbReference>
<reference evidence="6" key="2">
    <citation type="submission" date="2023-05" db="EMBL/GenBank/DDBJ databases">
        <authorList>
            <person name="Schelkunov M.I."/>
        </authorList>
    </citation>
    <scope>NUCLEOTIDE SEQUENCE</scope>
    <source>
        <strain evidence="6">Hsosn_3</strain>
        <tissue evidence="6">Leaf</tissue>
    </source>
</reference>
<dbReference type="Pfam" id="PF02365">
    <property type="entry name" value="NAM"/>
    <property type="match status" value="1"/>
</dbReference>
<name>A0AAD8I0C1_9APIA</name>
<keyword evidence="1" id="KW-0805">Transcription regulation</keyword>
<evidence type="ECO:0000313" key="6">
    <source>
        <dbReference type="EMBL" id="KAK1376136.1"/>
    </source>
</evidence>
<dbReference type="Gene3D" id="2.170.150.80">
    <property type="entry name" value="NAC domain"/>
    <property type="match status" value="1"/>
</dbReference>
<comment type="caution">
    <text evidence="6">The sequence shown here is derived from an EMBL/GenBank/DDBJ whole genome shotgun (WGS) entry which is preliminary data.</text>
</comment>
<gene>
    <name evidence="6" type="ORF">POM88_032329</name>
</gene>
<keyword evidence="2" id="KW-0238">DNA-binding</keyword>
<sequence>MHEFVLCGYKDYALCRITVDMSKNLKVKKLCPPRNCKTTTAKGIVDNLGSSGVQGKEYQGFIISAQALTPEEVNREALPCDVIVEKQIYGVSANPWDVFDDLFIPWIIWDDSKIIYAFNPLKKKASSSGGESKKKENYVKKAGCGTWHGQTSREPIMEGDRVIGFRRHLSFEINDIDFCS</sequence>
<reference evidence="6" key="1">
    <citation type="submission" date="2023-02" db="EMBL/GenBank/DDBJ databases">
        <title>Genome of toxic invasive species Heracleum sosnowskyi carries increased number of genes despite the absence of recent whole-genome duplications.</title>
        <authorList>
            <person name="Schelkunov M."/>
            <person name="Shtratnikova V."/>
            <person name="Makarenko M."/>
            <person name="Klepikova A."/>
            <person name="Omelchenko D."/>
            <person name="Novikova G."/>
            <person name="Obukhova E."/>
            <person name="Bogdanov V."/>
            <person name="Penin A."/>
            <person name="Logacheva M."/>
        </authorList>
    </citation>
    <scope>NUCLEOTIDE SEQUENCE</scope>
    <source>
        <strain evidence="6">Hsosn_3</strain>
        <tissue evidence="6">Leaf</tissue>
    </source>
</reference>
<dbReference type="AlphaFoldDB" id="A0AAD8I0C1"/>
<proteinExistence type="predicted"/>
<evidence type="ECO:0000313" key="7">
    <source>
        <dbReference type="Proteomes" id="UP001237642"/>
    </source>
</evidence>
<protein>
    <recommendedName>
        <fullName evidence="5">NAC domain-containing protein</fullName>
    </recommendedName>
</protein>
<accession>A0AAD8I0C1</accession>
<dbReference type="SUPFAM" id="SSF101941">
    <property type="entry name" value="NAC domain"/>
    <property type="match status" value="1"/>
</dbReference>
<evidence type="ECO:0000256" key="2">
    <source>
        <dbReference type="ARBA" id="ARBA00023125"/>
    </source>
</evidence>
<keyword evidence="7" id="KW-1185">Reference proteome</keyword>
<dbReference type="InterPro" id="IPR036093">
    <property type="entry name" value="NAC_dom_sf"/>
</dbReference>